<dbReference type="Proteomes" id="UP000693672">
    <property type="component" value="Unassembled WGS sequence"/>
</dbReference>
<sequence>MWLEPIDQAASVLYVLGALIASGFAVLIALRLRDGQSDEALKRNLAKYHDYFNYVSANADGADALLPPPGSLTTDELKAIQSKLLEWIESIGGEHRDKLTALCRDLGLVKLELERLRSPWHAVRIDAAYHLGVMRADGAAGELIGMLEKEGADPTAFVVGRAAAKCAATLDELRRIVSLLTRHHPEARQLIADMTASASIDPLPLYAELLTAGSDESSLTVALIGLYSRNEPGLNRLAAPLLGSEWKEVRIKAAKLLLRYPQVLPPEQMHKLLHHPEWEIRAAAVKAAGESRLVRYMDELQLALSDEQWWVRHYGAQSLALFGAEGFIALCETACGADNDASREAALHAVHEELDRAAAVASQELKQLPYYSHLNEIYRNLFAGHPGDRRLNGARISS</sequence>
<protein>
    <recommendedName>
        <fullName evidence="4">HEAT repeat domain-containing protein</fullName>
    </recommendedName>
</protein>
<organism evidence="2 3">
    <name type="scientific">Paenibacillus solanacearum</name>
    <dbReference type="NCBI Taxonomy" id="2048548"/>
    <lineage>
        <taxon>Bacteria</taxon>
        <taxon>Bacillati</taxon>
        <taxon>Bacillota</taxon>
        <taxon>Bacilli</taxon>
        <taxon>Bacillales</taxon>
        <taxon>Paenibacillaceae</taxon>
        <taxon>Paenibacillus</taxon>
    </lineage>
</organism>
<keyword evidence="3" id="KW-1185">Reference proteome</keyword>
<proteinExistence type="predicted"/>
<feature type="transmembrane region" description="Helical" evidence="1">
    <location>
        <begin position="12"/>
        <end position="32"/>
    </location>
</feature>
<reference evidence="2" key="1">
    <citation type="submission" date="2021-06" db="EMBL/GenBank/DDBJ databases">
        <authorList>
            <person name="Criscuolo A."/>
        </authorList>
    </citation>
    <scope>NUCLEOTIDE SEQUENCE</scope>
    <source>
        <strain evidence="2">CIP111600</strain>
    </source>
</reference>
<accession>A0A916K4B0</accession>
<comment type="caution">
    <text evidence="2">The sequence shown here is derived from an EMBL/GenBank/DDBJ whole genome shotgun (WGS) entry which is preliminary data.</text>
</comment>
<evidence type="ECO:0008006" key="4">
    <source>
        <dbReference type="Google" id="ProtNLM"/>
    </source>
</evidence>
<name>A0A916K4B0_9BACL</name>
<dbReference type="EMBL" id="CAJVAS010000021">
    <property type="protein sequence ID" value="CAG7641169.1"/>
    <property type="molecule type" value="Genomic_DNA"/>
</dbReference>
<keyword evidence="1" id="KW-0812">Transmembrane</keyword>
<gene>
    <name evidence="2" type="ORF">PAESOLCIP111_04213</name>
</gene>
<dbReference type="Pfam" id="PF13646">
    <property type="entry name" value="HEAT_2"/>
    <property type="match status" value="1"/>
</dbReference>
<keyword evidence="1" id="KW-1133">Transmembrane helix</keyword>
<evidence type="ECO:0000256" key="1">
    <source>
        <dbReference type="SAM" id="Phobius"/>
    </source>
</evidence>
<dbReference type="AlphaFoldDB" id="A0A916K4B0"/>
<dbReference type="RefSeq" id="WP_218093936.1">
    <property type="nucleotide sequence ID" value="NZ_CAJVAS010000021.1"/>
</dbReference>
<evidence type="ECO:0000313" key="2">
    <source>
        <dbReference type="EMBL" id="CAG7641169.1"/>
    </source>
</evidence>
<keyword evidence="1" id="KW-0472">Membrane</keyword>
<evidence type="ECO:0000313" key="3">
    <source>
        <dbReference type="Proteomes" id="UP000693672"/>
    </source>
</evidence>